<dbReference type="OrthoDB" id="9815116at2"/>
<dbReference type="Gene3D" id="3.40.50.300">
    <property type="entry name" value="P-loop containing nucleotide triphosphate hydrolases"/>
    <property type="match status" value="1"/>
</dbReference>
<dbReference type="InterPro" id="IPR025669">
    <property type="entry name" value="AAA_dom"/>
</dbReference>
<dbReference type="CDD" id="cd02042">
    <property type="entry name" value="ParAB_family"/>
    <property type="match status" value="1"/>
</dbReference>
<dbReference type="InterPro" id="IPR027417">
    <property type="entry name" value="P-loop_NTPase"/>
</dbReference>
<dbReference type="EMBL" id="RKQN01000001">
    <property type="protein sequence ID" value="RPE80841.1"/>
    <property type="molecule type" value="Genomic_DNA"/>
</dbReference>
<accession>A0A3N4VNN4</accession>
<reference evidence="2 3" key="1">
    <citation type="submission" date="2018-11" db="EMBL/GenBank/DDBJ databases">
        <title>Genomic Encyclopedia of Type Strains, Phase IV (KMG-IV): sequencing the most valuable type-strain genomes for metagenomic binning, comparative biology and taxonomic classification.</title>
        <authorList>
            <person name="Goeker M."/>
        </authorList>
    </citation>
    <scope>NUCLEOTIDE SEQUENCE [LARGE SCALE GENOMIC DNA]</scope>
    <source>
        <strain evidence="2 3">DSM 25623</strain>
    </source>
</reference>
<sequence>MRAWAIANQKGGVGKTTTSLCLARGLADAGHRVLLLDLDPHASLTRAFGIPADPPPAGTHDLFTGSGANLLELARYTAIPDLQLVAAQAALATLERRGATQPGLGLALGRALHAVRELYDYVLMDCPPTLGLLMVNALAAADRLIAPTQTDPLALHGLADMLRTAEMVERSRRRPLPRQVLPTLFDRRTRTGVQSLYELQDRYGERVWPYAIPVDTRLRDAAALAAAEAPEGRGVDAYRRALKWLLASESGGDAQREAA</sequence>
<name>A0A3N4VNN4_9GAMM</name>
<dbReference type="Pfam" id="PF13614">
    <property type="entry name" value="AAA_31"/>
    <property type="match status" value="1"/>
</dbReference>
<dbReference type="Proteomes" id="UP000269708">
    <property type="component" value="Unassembled WGS sequence"/>
</dbReference>
<dbReference type="AlphaFoldDB" id="A0A3N4VNN4"/>
<dbReference type="InterPro" id="IPR050678">
    <property type="entry name" value="DNA_Partitioning_ATPase"/>
</dbReference>
<proteinExistence type="predicted"/>
<feature type="domain" description="AAA" evidence="1">
    <location>
        <begin position="2"/>
        <end position="172"/>
    </location>
</feature>
<evidence type="ECO:0000313" key="2">
    <source>
        <dbReference type="EMBL" id="RPE80841.1"/>
    </source>
</evidence>
<comment type="caution">
    <text evidence="2">The sequence shown here is derived from an EMBL/GenBank/DDBJ whole genome shotgun (WGS) entry which is preliminary data.</text>
</comment>
<dbReference type="PANTHER" id="PTHR13696">
    <property type="entry name" value="P-LOOP CONTAINING NUCLEOSIDE TRIPHOSPHATE HYDROLASE"/>
    <property type="match status" value="1"/>
</dbReference>
<gene>
    <name evidence="2" type="ORF">EDC50_0007</name>
</gene>
<evidence type="ECO:0000313" key="3">
    <source>
        <dbReference type="Proteomes" id="UP000269708"/>
    </source>
</evidence>
<keyword evidence="3" id="KW-1185">Reference proteome</keyword>
<organism evidence="2 3">
    <name type="scientific">Vulcaniibacterium tengchongense</name>
    <dbReference type="NCBI Taxonomy" id="1273429"/>
    <lineage>
        <taxon>Bacteria</taxon>
        <taxon>Pseudomonadati</taxon>
        <taxon>Pseudomonadota</taxon>
        <taxon>Gammaproteobacteria</taxon>
        <taxon>Lysobacterales</taxon>
        <taxon>Lysobacteraceae</taxon>
        <taxon>Vulcaniibacterium</taxon>
    </lineage>
</organism>
<dbReference type="PANTHER" id="PTHR13696:SF69">
    <property type="entry name" value="PLASMID PARTITIONING PROTEIN-RELATED"/>
    <property type="match status" value="1"/>
</dbReference>
<dbReference type="RefSeq" id="WP_123768443.1">
    <property type="nucleotide sequence ID" value="NZ_RKQN01000001.1"/>
</dbReference>
<protein>
    <submittedName>
        <fullName evidence="2">Chromosome partitioning protein</fullName>
    </submittedName>
</protein>
<evidence type="ECO:0000259" key="1">
    <source>
        <dbReference type="Pfam" id="PF13614"/>
    </source>
</evidence>
<dbReference type="SUPFAM" id="SSF52540">
    <property type="entry name" value="P-loop containing nucleoside triphosphate hydrolases"/>
    <property type="match status" value="1"/>
</dbReference>